<dbReference type="AlphaFoldDB" id="A0A8J3ELM7"/>
<organism evidence="1 2">
    <name type="scientific">Pullulanibacillus pueri</name>
    <dbReference type="NCBI Taxonomy" id="1437324"/>
    <lineage>
        <taxon>Bacteria</taxon>
        <taxon>Bacillati</taxon>
        <taxon>Bacillota</taxon>
        <taxon>Bacilli</taxon>
        <taxon>Bacillales</taxon>
        <taxon>Sporolactobacillaceae</taxon>
        <taxon>Pullulanibacillus</taxon>
    </lineage>
</organism>
<name>A0A8J3ELM7_9BACL</name>
<dbReference type="Gene3D" id="3.30.750.44">
    <property type="match status" value="1"/>
</dbReference>
<dbReference type="EMBL" id="BMFV01000004">
    <property type="protein sequence ID" value="GGH77021.1"/>
    <property type="molecule type" value="Genomic_DNA"/>
</dbReference>
<dbReference type="Proteomes" id="UP000656813">
    <property type="component" value="Unassembled WGS sequence"/>
</dbReference>
<evidence type="ECO:0000313" key="1">
    <source>
        <dbReference type="EMBL" id="GGH77021.1"/>
    </source>
</evidence>
<dbReference type="InterPro" id="IPR036034">
    <property type="entry name" value="PDZ_sf"/>
</dbReference>
<dbReference type="Gene3D" id="2.30.42.10">
    <property type="match status" value="1"/>
</dbReference>
<protein>
    <submittedName>
        <fullName evidence="1">Uncharacterized protein</fullName>
    </submittedName>
</protein>
<sequence>MGLIDVFNTIVEIMHHDYAGYQDKQGWDHPDIYKKRLVALEAEQKLTRESFEEIVNDYLLEFRDDHNRLISSSTLVPPQTIGFNVRRYEKALYIERVTADKKFRKGEWITAIDGQGIEELAKQHRLRLKSDLPEREDWTSVLLQAQAVTVKGEIRELHHYEDIKEAAHYTYTSEHHIPILTFNDFTDLK</sequence>
<evidence type="ECO:0000313" key="2">
    <source>
        <dbReference type="Proteomes" id="UP000656813"/>
    </source>
</evidence>
<reference evidence="1" key="2">
    <citation type="submission" date="2020-09" db="EMBL/GenBank/DDBJ databases">
        <authorList>
            <person name="Sun Q."/>
            <person name="Zhou Y."/>
        </authorList>
    </citation>
    <scope>NUCLEOTIDE SEQUENCE</scope>
    <source>
        <strain evidence="1">CGMCC 1.12777</strain>
    </source>
</reference>
<reference evidence="1" key="1">
    <citation type="journal article" date="2014" name="Int. J. Syst. Evol. Microbiol.">
        <title>Complete genome sequence of Corynebacterium casei LMG S-19264T (=DSM 44701T), isolated from a smear-ripened cheese.</title>
        <authorList>
            <consortium name="US DOE Joint Genome Institute (JGI-PGF)"/>
            <person name="Walter F."/>
            <person name="Albersmeier A."/>
            <person name="Kalinowski J."/>
            <person name="Ruckert C."/>
        </authorList>
    </citation>
    <scope>NUCLEOTIDE SEQUENCE</scope>
    <source>
        <strain evidence="1">CGMCC 1.12777</strain>
    </source>
</reference>
<keyword evidence="2" id="KW-1185">Reference proteome</keyword>
<comment type="caution">
    <text evidence="1">The sequence shown here is derived from an EMBL/GenBank/DDBJ whole genome shotgun (WGS) entry which is preliminary data.</text>
</comment>
<dbReference type="RefSeq" id="WP_188496137.1">
    <property type="nucleotide sequence ID" value="NZ_BMFV01000004.1"/>
</dbReference>
<gene>
    <name evidence="1" type="ORF">GCM10007096_08300</name>
</gene>
<proteinExistence type="predicted"/>
<accession>A0A8J3ELM7</accession>